<evidence type="ECO:0000256" key="13">
    <source>
        <dbReference type="SAM" id="MobiDB-lite"/>
    </source>
</evidence>
<dbReference type="InterPro" id="IPR036291">
    <property type="entry name" value="NAD(P)-bd_dom_sf"/>
</dbReference>
<dbReference type="SUPFAM" id="SSF52096">
    <property type="entry name" value="ClpP/crotonase"/>
    <property type="match status" value="1"/>
</dbReference>
<keyword evidence="8" id="KW-0520">NAD</keyword>
<dbReference type="SUPFAM" id="SSF51735">
    <property type="entry name" value="NAD(P)-binding Rossmann-fold domains"/>
    <property type="match status" value="1"/>
</dbReference>
<comment type="catalytic activity">
    <reaction evidence="12">
        <text>a (3S)-3-hydroxyacyl-CoA + NAD(+) = a 3-oxoacyl-CoA + NADH + H(+)</text>
        <dbReference type="Rhea" id="RHEA:22432"/>
        <dbReference type="ChEBI" id="CHEBI:15378"/>
        <dbReference type="ChEBI" id="CHEBI:57318"/>
        <dbReference type="ChEBI" id="CHEBI:57540"/>
        <dbReference type="ChEBI" id="CHEBI:57945"/>
        <dbReference type="ChEBI" id="CHEBI:90726"/>
        <dbReference type="EC" id="1.1.1.35"/>
    </reaction>
</comment>
<evidence type="ECO:0000259" key="14">
    <source>
        <dbReference type="Pfam" id="PF00725"/>
    </source>
</evidence>
<evidence type="ECO:0000256" key="7">
    <source>
        <dbReference type="ARBA" id="ARBA00023002"/>
    </source>
</evidence>
<evidence type="ECO:0000259" key="15">
    <source>
        <dbReference type="Pfam" id="PF02737"/>
    </source>
</evidence>
<dbReference type="Pfam" id="PF00725">
    <property type="entry name" value="3HCDH"/>
    <property type="match status" value="1"/>
</dbReference>
<dbReference type="Pfam" id="PF00378">
    <property type="entry name" value="ECH_1"/>
    <property type="match status" value="1"/>
</dbReference>
<dbReference type="RefSeq" id="WP_101830382.1">
    <property type="nucleotide sequence ID" value="NZ_FZMO01000042.1"/>
</dbReference>
<evidence type="ECO:0000256" key="3">
    <source>
        <dbReference type="ARBA" id="ARBA00007005"/>
    </source>
</evidence>
<dbReference type="UniPathway" id="UPA00659"/>
<dbReference type="GO" id="GO:0008692">
    <property type="term" value="F:3-hydroxybutyryl-CoA epimerase activity"/>
    <property type="evidence" value="ECO:0007669"/>
    <property type="project" value="UniProtKB-EC"/>
</dbReference>
<evidence type="ECO:0000256" key="12">
    <source>
        <dbReference type="ARBA" id="ARBA00049556"/>
    </source>
</evidence>
<evidence type="ECO:0000256" key="9">
    <source>
        <dbReference type="ARBA" id="ARBA00023098"/>
    </source>
</evidence>
<evidence type="ECO:0000256" key="8">
    <source>
        <dbReference type="ARBA" id="ARBA00023027"/>
    </source>
</evidence>
<keyword evidence="17" id="KW-1185">Reference proteome</keyword>
<dbReference type="Gene3D" id="1.10.1040.50">
    <property type="match status" value="1"/>
</dbReference>
<comment type="similarity">
    <text evidence="3">In the central section; belongs to the 3-hydroxyacyl-CoA dehydrogenase family.</text>
</comment>
<dbReference type="PANTHER" id="PTHR43612">
    <property type="entry name" value="TRIFUNCTIONAL ENZYME SUBUNIT ALPHA"/>
    <property type="match status" value="1"/>
</dbReference>
<comment type="pathway">
    <text evidence="1">Lipid metabolism; fatty acid beta-oxidation.</text>
</comment>
<proteinExistence type="inferred from homology"/>
<dbReference type="GO" id="GO:0006635">
    <property type="term" value="P:fatty acid beta-oxidation"/>
    <property type="evidence" value="ECO:0007669"/>
    <property type="project" value="UniProtKB-UniPathway"/>
</dbReference>
<evidence type="ECO:0000256" key="5">
    <source>
        <dbReference type="ARBA" id="ARBA00022832"/>
    </source>
</evidence>
<dbReference type="InterPro" id="IPR029045">
    <property type="entry name" value="ClpP/crotonase-like_dom_sf"/>
</dbReference>
<keyword evidence="9" id="KW-0443">Lipid metabolism</keyword>
<keyword evidence="16" id="KW-0413">Isomerase</keyword>
<name>A0A2I2KL09_9ACTN</name>
<dbReference type="Gene3D" id="3.90.226.10">
    <property type="entry name" value="2-enoyl-CoA Hydratase, Chain A, domain 1"/>
    <property type="match status" value="1"/>
</dbReference>
<evidence type="ECO:0000256" key="11">
    <source>
        <dbReference type="ARBA" id="ARBA00023268"/>
    </source>
</evidence>
<keyword evidence="7" id="KW-0560">Oxidoreductase</keyword>
<evidence type="ECO:0000256" key="1">
    <source>
        <dbReference type="ARBA" id="ARBA00005005"/>
    </source>
</evidence>
<dbReference type="PANTHER" id="PTHR43612:SF3">
    <property type="entry name" value="TRIFUNCTIONAL ENZYME SUBUNIT ALPHA, MITOCHONDRIAL"/>
    <property type="match status" value="1"/>
</dbReference>
<feature type="domain" description="3-hydroxyacyl-CoA dehydrogenase NAD binding" evidence="15">
    <location>
        <begin position="352"/>
        <end position="531"/>
    </location>
</feature>
<dbReference type="FunFam" id="3.40.50.720:FF:000009">
    <property type="entry name" value="Fatty oxidation complex, alpha subunit"/>
    <property type="match status" value="1"/>
</dbReference>
<dbReference type="InterPro" id="IPR008927">
    <property type="entry name" value="6-PGluconate_DH-like_C_sf"/>
</dbReference>
<evidence type="ECO:0000256" key="4">
    <source>
        <dbReference type="ARBA" id="ARBA00009463"/>
    </source>
</evidence>
<keyword evidence="6" id="KW-0442">Lipid degradation</keyword>
<dbReference type="GO" id="GO:0004300">
    <property type="term" value="F:enoyl-CoA hydratase activity"/>
    <property type="evidence" value="ECO:0007669"/>
    <property type="project" value="TreeGrafter"/>
</dbReference>
<dbReference type="OrthoDB" id="3216872at2"/>
<gene>
    <name evidence="16" type="ORF">FRACA_1360014</name>
</gene>
<dbReference type="Proteomes" id="UP000234331">
    <property type="component" value="Unassembled WGS sequence"/>
</dbReference>
<dbReference type="EC" id="5.1.2.3" evidence="16"/>
<evidence type="ECO:0000313" key="17">
    <source>
        <dbReference type="Proteomes" id="UP000234331"/>
    </source>
</evidence>
<comment type="similarity">
    <text evidence="4">Belongs to the 3-hydroxyacyl-CoA dehydrogenase family.</text>
</comment>
<dbReference type="InterPro" id="IPR050136">
    <property type="entry name" value="FA_oxidation_alpha_subunit"/>
</dbReference>
<keyword evidence="5" id="KW-0276">Fatty acid metabolism</keyword>
<dbReference type="AlphaFoldDB" id="A0A2I2KL09"/>
<comment type="pathway">
    <text evidence="2">Lipid metabolism; butanoate metabolism.</text>
</comment>
<feature type="compositionally biased region" description="Low complexity" evidence="13">
    <location>
        <begin position="642"/>
        <end position="659"/>
    </location>
</feature>
<feature type="domain" description="3-hydroxyacyl-CoA dehydrogenase C-terminal" evidence="14">
    <location>
        <begin position="535"/>
        <end position="617"/>
    </location>
</feature>
<dbReference type="EMBL" id="FZMO01000042">
    <property type="protein sequence ID" value="SNQ46336.1"/>
    <property type="molecule type" value="Genomic_DNA"/>
</dbReference>
<accession>A0A2I2KL09</accession>
<keyword evidence="11" id="KW-0511">Multifunctional enzyme</keyword>
<dbReference type="InterPro" id="IPR001753">
    <property type="entry name" value="Enoyl-CoA_hydra/iso"/>
</dbReference>
<dbReference type="InterPro" id="IPR006176">
    <property type="entry name" value="3-OHacyl-CoA_DH_NAD-bd"/>
</dbReference>
<dbReference type="InterPro" id="IPR006108">
    <property type="entry name" value="3HC_DH_C"/>
</dbReference>
<evidence type="ECO:0000256" key="10">
    <source>
        <dbReference type="ARBA" id="ARBA00023239"/>
    </source>
</evidence>
<protein>
    <submittedName>
        <fullName evidence="16">Putative fatty acid oxidation complex alpha-subunit</fullName>
        <ecNumber evidence="16">5.1.2.3</ecNumber>
    </submittedName>
</protein>
<dbReference type="SUPFAM" id="SSF48179">
    <property type="entry name" value="6-phosphogluconate dehydrogenase C-terminal domain-like"/>
    <property type="match status" value="2"/>
</dbReference>
<reference evidence="16 17" key="1">
    <citation type="submission" date="2017-06" db="EMBL/GenBank/DDBJ databases">
        <authorList>
            <person name="Kim H.J."/>
            <person name="Triplett B.A."/>
        </authorList>
    </citation>
    <scope>NUCLEOTIDE SEQUENCE [LARGE SCALE GENOMIC DNA]</scope>
    <source>
        <strain evidence="16">FRACA_ARgP5</strain>
    </source>
</reference>
<dbReference type="GO" id="GO:0016509">
    <property type="term" value="F:long-chain (3S)-3-hydroxyacyl-CoA dehydrogenase (NAD+) activity"/>
    <property type="evidence" value="ECO:0007669"/>
    <property type="project" value="TreeGrafter"/>
</dbReference>
<dbReference type="GO" id="GO:0070403">
    <property type="term" value="F:NAD+ binding"/>
    <property type="evidence" value="ECO:0007669"/>
    <property type="project" value="InterPro"/>
</dbReference>
<evidence type="ECO:0000256" key="6">
    <source>
        <dbReference type="ARBA" id="ARBA00022963"/>
    </source>
</evidence>
<organism evidence="16 17">
    <name type="scientific">Frankia canadensis</name>
    <dbReference type="NCBI Taxonomy" id="1836972"/>
    <lineage>
        <taxon>Bacteria</taxon>
        <taxon>Bacillati</taxon>
        <taxon>Actinomycetota</taxon>
        <taxon>Actinomycetes</taxon>
        <taxon>Frankiales</taxon>
        <taxon>Frankiaceae</taxon>
        <taxon>Frankia</taxon>
    </lineage>
</organism>
<evidence type="ECO:0000313" key="16">
    <source>
        <dbReference type="EMBL" id="SNQ46336.1"/>
    </source>
</evidence>
<dbReference type="Pfam" id="PF02737">
    <property type="entry name" value="3HCDH_N"/>
    <property type="match status" value="1"/>
</dbReference>
<evidence type="ECO:0000256" key="2">
    <source>
        <dbReference type="ARBA" id="ARBA00005086"/>
    </source>
</evidence>
<dbReference type="Gene3D" id="3.40.50.720">
    <property type="entry name" value="NAD(P)-binding Rossmann-like Domain"/>
    <property type="match status" value="1"/>
</dbReference>
<sequence length="746" mass="77430">MSDDVSPSTSYASDSLDFPDEVVTAAHVRYVALPGVAGPVALVTLDNGHDHTRPSTFGPAGLRGLLAAADEIEMHDPPVAAIAVTGKPFIFAVGADLAFRTSITEVDRLRPALEALGRLGHEAFARLGSGRLGDRRVPTFALVNGAALGGGLELALHCDYRALSAGIPALAFPEVFLGLVPAWGGTQLLPNLIGADRAVTVILDNALSQNRTLRGPKAFELGLGDVLLDPADFLEEALVWVGRVLRAEVDPAAGRAPVERGAAWAAAVERGRALADAKLHGAAPAAYRALDLIAFAETADRERGFAAETQALADLAVTGELAASLYAFDLVQKRARRPVGGPDPSLARPVTKVGVVGAGLMAAQLAFVFAHRLEVPVVLTDIDAERLDAGVASVHREIDTLLLRHRISPDQANRYRANVTGSLTKDAFADADLVIEAVFEDLAVKQAVFAELEAIVAPTTVLLTNTSALSVTDMAAGLEHPERVAGLHFFNPVAVLPLVEVVRAAHTDDATVATTLAVAKSLKKNAVLVADAPAFIVNRLLTRFLGEVLAAAELGTPLDEVDHALDPLGLPMTPLVLLELVGPPVALHVAATLHAAFPDRFRAPTSLARLVEAGRRGVYQTGPAGERVVDPVAAAALRAPSAATAPAGSSPNPSASPSALDGPPTAAAPSAADVRAAALRALAEEIHLMLAEKIVAEAADIDLCMILGAGWPFHLGGITPYLDRIGVSEAVTGERFAPPGVATLPA</sequence>
<feature type="region of interest" description="Disordered" evidence="13">
    <location>
        <begin position="642"/>
        <end position="667"/>
    </location>
</feature>
<keyword evidence="10" id="KW-0456">Lyase</keyword>
<dbReference type="CDD" id="cd06558">
    <property type="entry name" value="crotonase-like"/>
    <property type="match status" value="1"/>
</dbReference>